<dbReference type="Gene3D" id="3.40.50.720">
    <property type="entry name" value="NAD(P)-binding Rossmann-like Domain"/>
    <property type="match status" value="1"/>
</dbReference>
<dbReference type="InterPro" id="IPR002347">
    <property type="entry name" value="SDR_fam"/>
</dbReference>
<dbReference type="InterPro" id="IPR036291">
    <property type="entry name" value="NAD(P)-bd_dom_sf"/>
</dbReference>
<keyword evidence="2" id="KW-0560">Oxidoreductase</keyword>
<evidence type="ECO:0000256" key="2">
    <source>
        <dbReference type="ARBA" id="ARBA00023002"/>
    </source>
</evidence>
<comment type="similarity">
    <text evidence="1 3">Belongs to the short-chain dehydrogenases/reductases (SDR) family.</text>
</comment>
<protein>
    <submittedName>
        <fullName evidence="4">Short-chain dehydrogenase/reductase SDR</fullName>
    </submittedName>
</protein>
<evidence type="ECO:0000313" key="5">
    <source>
        <dbReference type="Proteomes" id="UP000006875"/>
    </source>
</evidence>
<accession>E3H7N4</accession>
<dbReference type="PANTHER" id="PTHR42901:SF1">
    <property type="entry name" value="ALCOHOL DEHYDROGENASE"/>
    <property type="match status" value="1"/>
</dbReference>
<dbReference type="GO" id="GO:0016491">
    <property type="term" value="F:oxidoreductase activity"/>
    <property type="evidence" value="ECO:0007669"/>
    <property type="project" value="UniProtKB-KW"/>
</dbReference>
<keyword evidence="5" id="KW-1185">Reference proteome</keyword>
<dbReference type="CDD" id="cd05233">
    <property type="entry name" value="SDR_c"/>
    <property type="match status" value="1"/>
</dbReference>
<dbReference type="eggNOG" id="COG0300">
    <property type="taxonomic scope" value="Bacteria"/>
</dbReference>
<dbReference type="STRING" id="572544.Ilyop_0830"/>
<dbReference type="PRINTS" id="PR00081">
    <property type="entry name" value="GDHRDH"/>
</dbReference>
<dbReference type="AlphaFoldDB" id="E3H7N4"/>
<dbReference type="EMBL" id="CP002281">
    <property type="protein sequence ID" value="ADO82616.1"/>
    <property type="molecule type" value="Genomic_DNA"/>
</dbReference>
<dbReference type="PRINTS" id="PR00080">
    <property type="entry name" value="SDRFAMILY"/>
</dbReference>
<name>E3H7N4_ILYPC</name>
<reference evidence="4 5" key="1">
    <citation type="journal article" date="2010" name="Stand. Genomic Sci.">
        <title>Complete genome sequence of Ilyobacter polytropus type strain (CuHbu1).</title>
        <authorList>
            <person name="Sikorski J."/>
            <person name="Chertkov O."/>
            <person name="Lapidus A."/>
            <person name="Nolan M."/>
            <person name="Lucas S."/>
            <person name="Del Rio T.G."/>
            <person name="Tice H."/>
            <person name="Cheng J.F."/>
            <person name="Tapia R."/>
            <person name="Han C."/>
            <person name="Goodwin L."/>
            <person name="Pitluck S."/>
            <person name="Liolios K."/>
            <person name="Ivanova N."/>
            <person name="Mavromatis K."/>
            <person name="Mikhailova N."/>
            <person name="Pati A."/>
            <person name="Chen A."/>
            <person name="Palaniappan K."/>
            <person name="Land M."/>
            <person name="Hauser L."/>
            <person name="Chang Y.J."/>
            <person name="Jeffries C.D."/>
            <person name="Brambilla E."/>
            <person name="Yasawong M."/>
            <person name="Rohde M."/>
            <person name="Pukall R."/>
            <person name="Spring S."/>
            <person name="Goker M."/>
            <person name="Woyke T."/>
            <person name="Bristow J."/>
            <person name="Eisen J.A."/>
            <person name="Markowitz V."/>
            <person name="Hugenholtz P."/>
            <person name="Kyrpides N.C."/>
            <person name="Klenk H.P."/>
        </authorList>
    </citation>
    <scope>NUCLEOTIDE SEQUENCE [LARGE SCALE GENOMIC DNA]</scope>
    <source>
        <strain evidence="5">ATCC 51220 / DSM 2926 / LMG 16218 / CuHBu1</strain>
    </source>
</reference>
<dbReference type="HOGENOM" id="CLU_010194_2_1_0"/>
<sequence>MNVIITGASSGIGRELLKIFVDNGHFVIAVARRKEKLEKIKKEFDEKVEIICTDISKLENIRELHEEIKKMNIDVDLLINNAGTGEYGFFYETDIKSHIKTLDLNIRGLTYLTRIFAEEMFKKGSGGIINVASTASFQSGGPLMGVYYASKAYVLSFTEALVEEMEYRGVRIMALCPGPTSTDFKGISSERKGMEKFYVTTPRQVAESCYKDYFNDKNICIPGILNKILVFITRFIPRKVQRKIVRKIQEKKKRLL</sequence>
<dbReference type="Pfam" id="PF00106">
    <property type="entry name" value="adh_short"/>
    <property type="match status" value="1"/>
</dbReference>
<dbReference type="SUPFAM" id="SSF51735">
    <property type="entry name" value="NAD(P)-binding Rossmann-fold domains"/>
    <property type="match status" value="1"/>
</dbReference>
<evidence type="ECO:0000256" key="3">
    <source>
        <dbReference type="RuleBase" id="RU000363"/>
    </source>
</evidence>
<dbReference type="Proteomes" id="UP000006875">
    <property type="component" value="Chromosome"/>
</dbReference>
<organism evidence="4 5">
    <name type="scientific">Ilyobacter polytropus (strain ATCC 51220 / DSM 2926 / LMG 16218 / CuHBu1)</name>
    <dbReference type="NCBI Taxonomy" id="572544"/>
    <lineage>
        <taxon>Bacteria</taxon>
        <taxon>Fusobacteriati</taxon>
        <taxon>Fusobacteriota</taxon>
        <taxon>Fusobacteriia</taxon>
        <taxon>Fusobacteriales</taxon>
        <taxon>Fusobacteriaceae</taxon>
        <taxon>Ilyobacter</taxon>
    </lineage>
</organism>
<gene>
    <name evidence="4" type="ordered locus">Ilyop_0830</name>
</gene>
<dbReference type="PANTHER" id="PTHR42901">
    <property type="entry name" value="ALCOHOL DEHYDROGENASE"/>
    <property type="match status" value="1"/>
</dbReference>
<dbReference type="KEGG" id="ipo:Ilyop_0830"/>
<proteinExistence type="inferred from homology"/>
<dbReference type="RefSeq" id="WP_013387286.1">
    <property type="nucleotide sequence ID" value="NC_014632.1"/>
</dbReference>
<evidence type="ECO:0000313" key="4">
    <source>
        <dbReference type="EMBL" id="ADO82616.1"/>
    </source>
</evidence>
<evidence type="ECO:0000256" key="1">
    <source>
        <dbReference type="ARBA" id="ARBA00006484"/>
    </source>
</evidence>
<dbReference type="PIRSF" id="PIRSF000126">
    <property type="entry name" value="11-beta-HSD1"/>
    <property type="match status" value="1"/>
</dbReference>